<keyword evidence="3" id="KW-1185">Reference proteome</keyword>
<sequence>MWSIKKEDLVMKERLSKMKLLESLVAKQVLLADYEEALKKKLIDELMSNVHVLIMLCLVHVALFSCFIVSIYWLCLGHVCIIYEEDLPYFSGYVLMLHCSHVALFSCSLVMSRLRVKESRAKKVLQQLGVLCHALVQREIITRLVIISVLSCGNQSVTGLGL</sequence>
<evidence type="ECO:0000313" key="3">
    <source>
        <dbReference type="Proteomes" id="UP000032141"/>
    </source>
</evidence>
<evidence type="ECO:0000256" key="1">
    <source>
        <dbReference type="SAM" id="Phobius"/>
    </source>
</evidence>
<evidence type="ECO:0000313" key="2">
    <source>
        <dbReference type="EnsemblPlants" id="Bo9g059070.1"/>
    </source>
</evidence>
<reference evidence="2" key="2">
    <citation type="submission" date="2015-03" db="UniProtKB">
        <authorList>
            <consortium name="EnsemblPlants"/>
        </authorList>
    </citation>
    <scope>IDENTIFICATION</scope>
</reference>
<accession>A0A0D3E683</accession>
<dbReference type="EnsemblPlants" id="Bo9g059070.1">
    <property type="protein sequence ID" value="Bo9g059070.1"/>
    <property type="gene ID" value="Bo9g059070"/>
</dbReference>
<protein>
    <submittedName>
        <fullName evidence="2">Uncharacterized protein</fullName>
    </submittedName>
</protein>
<dbReference type="Gramene" id="Bo9g059070.1">
    <property type="protein sequence ID" value="Bo9g059070.1"/>
    <property type="gene ID" value="Bo9g059070"/>
</dbReference>
<name>A0A0D3E683_BRAOL</name>
<dbReference type="HOGENOM" id="CLU_1637775_0_0_1"/>
<feature type="transmembrane region" description="Helical" evidence="1">
    <location>
        <begin position="93"/>
        <end position="114"/>
    </location>
</feature>
<keyword evidence="1" id="KW-0472">Membrane</keyword>
<proteinExistence type="predicted"/>
<reference evidence="2 3" key="1">
    <citation type="journal article" date="2014" name="Genome Biol.">
        <title>Transcriptome and methylome profiling reveals relics of genome dominance in the mesopolyploid Brassica oleracea.</title>
        <authorList>
            <person name="Parkin I.A."/>
            <person name="Koh C."/>
            <person name="Tang H."/>
            <person name="Robinson S.J."/>
            <person name="Kagale S."/>
            <person name="Clarke W.E."/>
            <person name="Town C.D."/>
            <person name="Nixon J."/>
            <person name="Krishnakumar V."/>
            <person name="Bidwell S.L."/>
            <person name="Denoeud F."/>
            <person name="Belcram H."/>
            <person name="Links M.G."/>
            <person name="Just J."/>
            <person name="Clarke C."/>
            <person name="Bender T."/>
            <person name="Huebert T."/>
            <person name="Mason A.S."/>
            <person name="Pires J.C."/>
            <person name="Barker G."/>
            <person name="Moore J."/>
            <person name="Walley P.G."/>
            <person name="Manoli S."/>
            <person name="Batley J."/>
            <person name="Edwards D."/>
            <person name="Nelson M.N."/>
            <person name="Wang X."/>
            <person name="Paterson A.H."/>
            <person name="King G."/>
            <person name="Bancroft I."/>
            <person name="Chalhoub B."/>
            <person name="Sharpe A.G."/>
        </authorList>
    </citation>
    <scope>NUCLEOTIDE SEQUENCE</scope>
    <source>
        <strain evidence="2 3">cv. TO1000</strain>
    </source>
</reference>
<keyword evidence="1" id="KW-1133">Transmembrane helix</keyword>
<keyword evidence="1" id="KW-0812">Transmembrane</keyword>
<organism evidence="2 3">
    <name type="scientific">Brassica oleracea var. oleracea</name>
    <dbReference type="NCBI Taxonomy" id="109376"/>
    <lineage>
        <taxon>Eukaryota</taxon>
        <taxon>Viridiplantae</taxon>
        <taxon>Streptophyta</taxon>
        <taxon>Embryophyta</taxon>
        <taxon>Tracheophyta</taxon>
        <taxon>Spermatophyta</taxon>
        <taxon>Magnoliopsida</taxon>
        <taxon>eudicotyledons</taxon>
        <taxon>Gunneridae</taxon>
        <taxon>Pentapetalae</taxon>
        <taxon>rosids</taxon>
        <taxon>malvids</taxon>
        <taxon>Brassicales</taxon>
        <taxon>Brassicaceae</taxon>
        <taxon>Brassiceae</taxon>
        <taxon>Brassica</taxon>
    </lineage>
</organism>
<feature type="transmembrane region" description="Helical" evidence="1">
    <location>
        <begin position="50"/>
        <end position="73"/>
    </location>
</feature>
<dbReference type="Proteomes" id="UP000032141">
    <property type="component" value="Chromosome C9"/>
</dbReference>
<dbReference type="AlphaFoldDB" id="A0A0D3E683"/>